<dbReference type="InterPro" id="IPR001882">
    <property type="entry name" value="Biotin_BS"/>
</dbReference>
<evidence type="ECO:0000256" key="1">
    <source>
        <dbReference type="ARBA" id="ARBA00023267"/>
    </source>
</evidence>
<dbReference type="AlphaFoldDB" id="A0A9Q6HQV0"/>
<dbReference type="RefSeq" id="WP_073504290.1">
    <property type="nucleotide sequence ID" value="NZ_CP018199.1"/>
</dbReference>
<evidence type="ECO:0000259" key="2">
    <source>
        <dbReference type="PROSITE" id="PS50968"/>
    </source>
</evidence>
<protein>
    <submittedName>
        <fullName evidence="3">Acetyl-CoA carboxylase biotin carboxyl carrier protein subunit</fullName>
    </submittedName>
</protein>
<dbReference type="PROSITE" id="PS00188">
    <property type="entry name" value="BIOTIN"/>
    <property type="match status" value="1"/>
</dbReference>
<name>A0A9Q6HQV0_9STAP</name>
<comment type="caution">
    <text evidence="3">The sequence shown here is derived from an EMBL/GenBank/DDBJ whole genome shotgun (WGS) entry which is preliminary data.</text>
</comment>
<dbReference type="PROSITE" id="PS50968">
    <property type="entry name" value="BIOTINYL_LIPOYL"/>
    <property type="match status" value="1"/>
</dbReference>
<evidence type="ECO:0000313" key="3">
    <source>
        <dbReference type="EMBL" id="PTI76478.1"/>
    </source>
</evidence>
<dbReference type="InterPro" id="IPR050709">
    <property type="entry name" value="Biotin_Carboxyl_Carrier/Decarb"/>
</dbReference>
<dbReference type="Gene3D" id="2.40.50.100">
    <property type="match status" value="1"/>
</dbReference>
<evidence type="ECO:0000313" key="4">
    <source>
        <dbReference type="Proteomes" id="UP000241960"/>
    </source>
</evidence>
<feature type="domain" description="Lipoyl-binding" evidence="2">
    <location>
        <begin position="73"/>
        <end position="150"/>
    </location>
</feature>
<sequence length="150" mass="16933">MNIEKIEQLINLVKSNKVKKFKYKDHDSEIEIDFSENNERGWATQQSTLESQYSNDSTLQGNDSNQAQSVEQFKAVKAPMVGTFFLQDEKELTNPLIKVGDTIKQGDTIGYIEAMKVMNEVTSEVDGVIDEILVTHGSNVEYNQAIVKVK</sequence>
<dbReference type="Pfam" id="PF00364">
    <property type="entry name" value="Biotin_lipoyl"/>
    <property type="match status" value="1"/>
</dbReference>
<organism evidence="3 4">
    <name type="scientific">Staphylococcus succinus</name>
    <dbReference type="NCBI Taxonomy" id="61015"/>
    <lineage>
        <taxon>Bacteria</taxon>
        <taxon>Bacillati</taxon>
        <taxon>Bacillota</taxon>
        <taxon>Bacilli</taxon>
        <taxon>Bacillales</taxon>
        <taxon>Staphylococcaceae</taxon>
        <taxon>Staphylococcus</taxon>
    </lineage>
</organism>
<dbReference type="EMBL" id="PZFQ01000010">
    <property type="protein sequence ID" value="PTI76478.1"/>
    <property type="molecule type" value="Genomic_DNA"/>
</dbReference>
<dbReference type="InterPro" id="IPR000089">
    <property type="entry name" value="Biotin_lipoyl"/>
</dbReference>
<dbReference type="PANTHER" id="PTHR45266">
    <property type="entry name" value="OXALOACETATE DECARBOXYLASE ALPHA CHAIN"/>
    <property type="match status" value="1"/>
</dbReference>
<dbReference type="PANTHER" id="PTHR45266:SF3">
    <property type="entry name" value="OXALOACETATE DECARBOXYLASE ALPHA CHAIN"/>
    <property type="match status" value="1"/>
</dbReference>
<dbReference type="SUPFAM" id="SSF51230">
    <property type="entry name" value="Single hybrid motif"/>
    <property type="match status" value="1"/>
</dbReference>
<dbReference type="InterPro" id="IPR011053">
    <property type="entry name" value="Single_hybrid_motif"/>
</dbReference>
<dbReference type="Proteomes" id="UP000241960">
    <property type="component" value="Unassembled WGS sequence"/>
</dbReference>
<reference evidence="3 4" key="1">
    <citation type="journal article" date="2016" name="Front. Microbiol.">
        <title>Comprehensive Phylogenetic Analysis of Bovine Non-aureus Staphylococci Species Based on Whole-Genome Sequencing.</title>
        <authorList>
            <person name="Naushad S."/>
            <person name="Barkema H.W."/>
            <person name="Luby C."/>
            <person name="Condas L.A."/>
            <person name="Nobrega D.B."/>
            <person name="Carson D.A."/>
            <person name="De Buck J."/>
        </authorList>
    </citation>
    <scope>NUCLEOTIDE SEQUENCE [LARGE SCALE GENOMIC DNA]</scope>
    <source>
        <strain evidence="3 4">SNUC 1231</strain>
    </source>
</reference>
<gene>
    <name evidence="3" type="ORF">BU058_04400</name>
</gene>
<dbReference type="CDD" id="cd06850">
    <property type="entry name" value="biotinyl_domain"/>
    <property type="match status" value="1"/>
</dbReference>
<keyword evidence="1" id="KW-0092">Biotin</keyword>
<proteinExistence type="predicted"/>
<accession>A0A9Q6HQV0</accession>